<reference evidence="2" key="1">
    <citation type="journal article" date="2019" name="Int. J. Syst. Evol. Microbiol.">
        <title>The Global Catalogue of Microorganisms (GCM) 10K type strain sequencing project: providing services to taxonomists for standard genome sequencing and annotation.</title>
        <authorList>
            <consortium name="The Broad Institute Genomics Platform"/>
            <consortium name="The Broad Institute Genome Sequencing Center for Infectious Disease"/>
            <person name="Wu L."/>
            <person name="Ma J."/>
        </authorList>
    </citation>
    <scope>NUCLEOTIDE SEQUENCE [LARGE SCALE GENOMIC DNA]</scope>
    <source>
        <strain evidence="2">JCM 17664</strain>
    </source>
</reference>
<proteinExistence type="predicted"/>
<evidence type="ECO:0008006" key="3">
    <source>
        <dbReference type="Google" id="ProtNLM"/>
    </source>
</evidence>
<keyword evidence="2" id="KW-1185">Reference proteome</keyword>
<dbReference type="Proteomes" id="UP001501207">
    <property type="component" value="Unassembled WGS sequence"/>
</dbReference>
<gene>
    <name evidence="1" type="ORF">GCM10023143_20300</name>
</gene>
<name>A0ABP8FUK3_9BACT</name>
<dbReference type="InterPro" id="IPR032173">
    <property type="entry name" value="DUF5007"/>
</dbReference>
<protein>
    <recommendedName>
        <fullName evidence="3">DUF5007 domain-containing protein</fullName>
    </recommendedName>
</protein>
<dbReference type="EMBL" id="BAABFN010000004">
    <property type="protein sequence ID" value="GAA4311277.1"/>
    <property type="molecule type" value="Genomic_DNA"/>
</dbReference>
<accession>A0ABP8FUK3</accession>
<sequence length="349" mass="39868">MHKPGRVVAGVSVVLLLGLLSTGCYDRFVPDKKDYFSANANYSVTSFTAILGRTNVFINIFNADYSTQPLDFTIENVRHEDSSAAPELLQQVDAREWKTFYQGNEKTLAEVEAKRYTEKKPIFEIRPHSGELFFWNTDSSKVKPGTYYFDVRVKNHGGEKVFHNLVLSVRRPHPYDPYEFDDITGERKEIKDGGVTHPTSYGMVDELSRPLPADSVYISFRKTGTGKTNTVSFIFLDQDSVPISLSHFNTTKWDSLKYHSNMADADVYFGFNRKMNADSTKVTFDITNPFPVLADVSTNWDVAHIDFSYNRISFNHRVDAGLGFSFSIYEPGNWDVIFQFHKNPKFDDD</sequence>
<dbReference type="PROSITE" id="PS51257">
    <property type="entry name" value="PROKAR_LIPOPROTEIN"/>
    <property type="match status" value="1"/>
</dbReference>
<evidence type="ECO:0000313" key="1">
    <source>
        <dbReference type="EMBL" id="GAA4311277.1"/>
    </source>
</evidence>
<dbReference type="Pfam" id="PF16398">
    <property type="entry name" value="DUF5007"/>
    <property type="match status" value="1"/>
</dbReference>
<evidence type="ECO:0000313" key="2">
    <source>
        <dbReference type="Proteomes" id="UP001501207"/>
    </source>
</evidence>
<organism evidence="1 2">
    <name type="scientific">Compostibacter hankyongensis</name>
    <dbReference type="NCBI Taxonomy" id="1007089"/>
    <lineage>
        <taxon>Bacteria</taxon>
        <taxon>Pseudomonadati</taxon>
        <taxon>Bacteroidota</taxon>
        <taxon>Chitinophagia</taxon>
        <taxon>Chitinophagales</taxon>
        <taxon>Chitinophagaceae</taxon>
        <taxon>Compostibacter</taxon>
    </lineage>
</organism>
<comment type="caution">
    <text evidence="1">The sequence shown here is derived from an EMBL/GenBank/DDBJ whole genome shotgun (WGS) entry which is preliminary data.</text>
</comment>